<comment type="caution">
    <text evidence="2">The sequence shown here is derived from an EMBL/GenBank/DDBJ whole genome shotgun (WGS) entry which is preliminary data.</text>
</comment>
<evidence type="ECO:0000313" key="2">
    <source>
        <dbReference type="EMBL" id="VTJ81771.1"/>
    </source>
</evidence>
<proteinExistence type="predicted"/>
<gene>
    <name evidence="2" type="ORF">MONAX_5E008799</name>
</gene>
<dbReference type="Proteomes" id="UP000335636">
    <property type="component" value="Unassembled WGS sequence"/>
</dbReference>
<reference evidence="2" key="1">
    <citation type="submission" date="2019-04" db="EMBL/GenBank/DDBJ databases">
        <authorList>
            <person name="Alioto T."/>
            <person name="Alioto T."/>
        </authorList>
    </citation>
    <scope>NUCLEOTIDE SEQUENCE [LARGE SCALE GENOMIC DNA]</scope>
</reference>
<organism evidence="2 3">
    <name type="scientific">Marmota monax</name>
    <name type="common">Woodchuck</name>
    <dbReference type="NCBI Taxonomy" id="9995"/>
    <lineage>
        <taxon>Eukaryota</taxon>
        <taxon>Metazoa</taxon>
        <taxon>Chordata</taxon>
        <taxon>Craniata</taxon>
        <taxon>Vertebrata</taxon>
        <taxon>Euteleostomi</taxon>
        <taxon>Mammalia</taxon>
        <taxon>Eutheria</taxon>
        <taxon>Euarchontoglires</taxon>
        <taxon>Glires</taxon>
        <taxon>Rodentia</taxon>
        <taxon>Sciuromorpha</taxon>
        <taxon>Sciuridae</taxon>
        <taxon>Xerinae</taxon>
        <taxon>Marmotini</taxon>
        <taxon>Marmota</taxon>
    </lineage>
</organism>
<keyword evidence="3" id="KW-1185">Reference proteome</keyword>
<dbReference type="EMBL" id="CABDUW010001459">
    <property type="protein sequence ID" value="VTJ81771.1"/>
    <property type="molecule type" value="Genomic_DNA"/>
</dbReference>
<accession>A0A5E4CLG8</accession>
<evidence type="ECO:0000313" key="3">
    <source>
        <dbReference type="Proteomes" id="UP000335636"/>
    </source>
</evidence>
<dbReference type="AlphaFoldDB" id="A0A5E4CLG8"/>
<feature type="compositionally biased region" description="Basic and acidic residues" evidence="1">
    <location>
        <begin position="45"/>
        <end position="78"/>
    </location>
</feature>
<name>A0A5E4CLG8_MARMO</name>
<feature type="region of interest" description="Disordered" evidence="1">
    <location>
        <begin position="24"/>
        <end position="116"/>
    </location>
</feature>
<protein>
    <submittedName>
        <fullName evidence="2">Uncharacterized protein</fullName>
    </submittedName>
</protein>
<sequence>MSENGELQTKVWEVLKEAIRNREMKKEKDQSLLCGSHSRAQPAGRGREEGIRRLEPSARSREEERLQQGTAHSKEQGRRQSRLPARKSLQVGTGLDRSTKPPGSRETQHTPVDMGC</sequence>
<evidence type="ECO:0000256" key="1">
    <source>
        <dbReference type="SAM" id="MobiDB-lite"/>
    </source>
</evidence>